<sequence>MGYAVDYIPTRKRNRRRASRTVPTNKSQRVKDIKQAVRWNLDRLEHDTIGTESVSREMACRLLRFGSIAQQADPTGDHVMQQLIHDGVLVRPRSVAGVQVFDRGELLTSLKAWVGVL</sequence>
<organism evidence="1 2">
    <name type="scientific">Bifidobacterium longum subsp. longum</name>
    <dbReference type="NCBI Taxonomy" id="1679"/>
    <lineage>
        <taxon>Bacteria</taxon>
        <taxon>Bacillati</taxon>
        <taxon>Actinomycetota</taxon>
        <taxon>Actinomycetes</taxon>
        <taxon>Bifidobacteriales</taxon>
        <taxon>Bifidobacteriaceae</taxon>
        <taxon>Bifidobacterium</taxon>
    </lineage>
</organism>
<proteinExistence type="predicted"/>
<name>A0A7L9UM12_BIFLL</name>
<accession>A0A7L9UM12</accession>
<gene>
    <name evidence="1" type="ORF">BL5915_03645</name>
</gene>
<evidence type="ECO:0000313" key="2">
    <source>
        <dbReference type="Proteomes" id="UP000593918"/>
    </source>
</evidence>
<evidence type="ECO:0000313" key="1">
    <source>
        <dbReference type="EMBL" id="QOL55894.1"/>
    </source>
</evidence>
<protein>
    <submittedName>
        <fullName evidence="1">Uncharacterized protein</fullName>
    </submittedName>
</protein>
<reference evidence="1 2" key="1">
    <citation type="submission" date="2020-10" db="EMBL/GenBank/DDBJ databases">
        <title>Genome sequencing of Bifidobacterium longum subsp. longum KCTC 5915.</title>
        <authorList>
            <person name="Kim J."/>
        </authorList>
    </citation>
    <scope>NUCLEOTIDE SEQUENCE [LARGE SCALE GENOMIC DNA]</scope>
    <source>
        <strain evidence="1 2">KCTC 5915</strain>
    </source>
</reference>
<dbReference type="AlphaFoldDB" id="A0A7L9UM12"/>
<dbReference type="EMBL" id="CP062943">
    <property type="protein sequence ID" value="QOL55894.1"/>
    <property type="molecule type" value="Genomic_DNA"/>
</dbReference>
<dbReference type="Proteomes" id="UP000593918">
    <property type="component" value="Chromosome"/>
</dbReference>